<name>A0ABT8EK96_9BURK</name>
<dbReference type="Proteomes" id="UP001168613">
    <property type="component" value="Unassembled WGS sequence"/>
</dbReference>
<evidence type="ECO:0008006" key="3">
    <source>
        <dbReference type="Google" id="ProtNLM"/>
    </source>
</evidence>
<keyword evidence="2" id="KW-1185">Reference proteome</keyword>
<comment type="caution">
    <text evidence="1">The sequence shown here is derived from an EMBL/GenBank/DDBJ whole genome shotgun (WGS) entry which is preliminary data.</text>
</comment>
<accession>A0ABT8EK96</accession>
<evidence type="ECO:0000313" key="1">
    <source>
        <dbReference type="EMBL" id="MDN4121704.1"/>
    </source>
</evidence>
<organism evidence="1 2">
    <name type="scientific">Alcaligenes endophyticus</name>
    <dbReference type="NCBI Taxonomy" id="1929088"/>
    <lineage>
        <taxon>Bacteria</taxon>
        <taxon>Pseudomonadati</taxon>
        <taxon>Pseudomonadota</taxon>
        <taxon>Betaproteobacteria</taxon>
        <taxon>Burkholderiales</taxon>
        <taxon>Alcaligenaceae</taxon>
        <taxon>Alcaligenes</taxon>
    </lineage>
</organism>
<reference evidence="1" key="1">
    <citation type="submission" date="2021-11" db="EMBL/GenBank/DDBJ databases">
        <title>Draft genome sequence of Alcaligenes endophyticus type strain CCUG 75668T.</title>
        <authorList>
            <person name="Salva-Serra F."/>
            <person name="Duran R.E."/>
            <person name="Seeger M."/>
            <person name="Moore E.R.B."/>
            <person name="Jaen-Luchoro D."/>
        </authorList>
    </citation>
    <scope>NUCLEOTIDE SEQUENCE</scope>
    <source>
        <strain evidence="1">CCUG 75668</strain>
    </source>
</reference>
<dbReference type="EMBL" id="JAJHNU010000002">
    <property type="protein sequence ID" value="MDN4121704.1"/>
    <property type="molecule type" value="Genomic_DNA"/>
</dbReference>
<protein>
    <recommendedName>
        <fullName evidence="3">Phage tail protein</fullName>
    </recommendedName>
</protein>
<proteinExistence type="predicted"/>
<gene>
    <name evidence="1" type="ORF">LMS43_10420</name>
</gene>
<sequence>MAWHDTGTVNVTLNNANVAGVNTNWLAGARPGDAFQGPDGRLYEVLNVASNTSITLTVPYRGPTATGQKYSLVPVHGYLKRSADILSSLAQDMGGFPTRLAAVESSRLVKGANLSDLTDVAAARQNLGLKGLAVMGTNDLGTAALVDVVGTMSGGAIIERGSNASGEYVRFADGTQICRILKNYTGLATATAYNNVFYRDLIWTFPAAFLTGSLPTVSGACRLGSSRNWLSESGSTHTNTTLTIWGAYDDERNGHVGVIAVGRWK</sequence>
<dbReference type="RefSeq" id="WP_266124371.1">
    <property type="nucleotide sequence ID" value="NZ_JAJHNU010000002.1"/>
</dbReference>
<evidence type="ECO:0000313" key="2">
    <source>
        <dbReference type="Proteomes" id="UP001168613"/>
    </source>
</evidence>